<evidence type="ECO:0000313" key="2">
    <source>
        <dbReference type="EMBL" id="CAE0413498.1"/>
    </source>
</evidence>
<proteinExistence type="predicted"/>
<feature type="chain" id="PRO_5031102238" evidence="1">
    <location>
        <begin position="19"/>
        <end position="262"/>
    </location>
</feature>
<reference evidence="2" key="1">
    <citation type="submission" date="2021-01" db="EMBL/GenBank/DDBJ databases">
        <authorList>
            <person name="Corre E."/>
            <person name="Pelletier E."/>
            <person name="Niang G."/>
            <person name="Scheremetjew M."/>
            <person name="Finn R."/>
            <person name="Kale V."/>
            <person name="Holt S."/>
            <person name="Cochrane G."/>
            <person name="Meng A."/>
            <person name="Brown T."/>
            <person name="Cohen L."/>
        </authorList>
    </citation>
    <scope>NUCLEOTIDE SEQUENCE</scope>
    <source>
        <strain evidence="2">CCMP127</strain>
    </source>
</reference>
<keyword evidence="1" id="KW-0732">Signal</keyword>
<feature type="signal peptide" evidence="1">
    <location>
        <begin position="1"/>
        <end position="18"/>
    </location>
</feature>
<organism evidence="2">
    <name type="scientific">Amphora coffeiformis</name>
    <dbReference type="NCBI Taxonomy" id="265554"/>
    <lineage>
        <taxon>Eukaryota</taxon>
        <taxon>Sar</taxon>
        <taxon>Stramenopiles</taxon>
        <taxon>Ochrophyta</taxon>
        <taxon>Bacillariophyta</taxon>
        <taxon>Bacillariophyceae</taxon>
        <taxon>Bacillariophycidae</taxon>
        <taxon>Thalassiophysales</taxon>
        <taxon>Catenulaceae</taxon>
        <taxon>Amphora</taxon>
    </lineage>
</organism>
<dbReference type="AlphaFoldDB" id="A0A7S3P9L1"/>
<name>A0A7S3P9L1_9STRA</name>
<dbReference type="EMBL" id="HBIM01013242">
    <property type="protein sequence ID" value="CAE0413498.1"/>
    <property type="molecule type" value="Transcribed_RNA"/>
</dbReference>
<evidence type="ECO:0000256" key="1">
    <source>
        <dbReference type="SAM" id="SignalP"/>
    </source>
</evidence>
<sequence length="262" mass="29586">MHAVLLLAFRVCFSLALSQKIQTDRPTSQPAQQQKQSISAMIFTPTSDLLQSISKTELADDSSESSTFYVGFSTPLKLLSSRGSERSLVKKSVTFDESQNTLIETDYPKEELGDRWYTAYDVHSFRTLNTFALKKMQRESPMMGEQQEDVPSVKAVLEHTYSACEGMLYEDIEVLCPIETAQLRAALRDPVFPVGLAAYASSRIRRDVRARRRKVVEVVRLIQRTVQNTNNEDATAEYIRASVETISRASRLFAQLIAEESL</sequence>
<gene>
    <name evidence="2" type="ORF">ACOF00016_LOCUS10753</name>
</gene>
<accession>A0A7S3P9L1</accession>
<protein>
    <submittedName>
        <fullName evidence="2">Uncharacterized protein</fullName>
    </submittedName>
</protein>